<accession>A0AAJ7BXP3</accession>
<evidence type="ECO:0000259" key="8">
    <source>
        <dbReference type="Pfam" id="PF07910"/>
    </source>
</evidence>
<dbReference type="PANTHER" id="PTHR48153">
    <property type="entry name" value="UFM1-SPECIFIC PROTEASE 2"/>
    <property type="match status" value="1"/>
</dbReference>
<dbReference type="GO" id="GO:0006508">
    <property type="term" value="P:proteolysis"/>
    <property type="evidence" value="ECO:0007669"/>
    <property type="project" value="UniProtKB-KW"/>
</dbReference>
<evidence type="ECO:0000256" key="4">
    <source>
        <dbReference type="ARBA" id="ARBA00022801"/>
    </source>
</evidence>
<comment type="function">
    <text evidence="6">Thiol protease which recognizes and hydrolyzes the peptide bond at the C-terminal Gly of UFM1, a ubiquitin-like modifier protein bound to a number of target proteins. Does not hydrolyze SUMO1 or ISG15 ubiquitin-like proteins.</text>
</comment>
<organism evidence="11 12">
    <name type="scientific">Cephus cinctus</name>
    <name type="common">Wheat stem sawfly</name>
    <dbReference type="NCBI Taxonomy" id="211228"/>
    <lineage>
        <taxon>Eukaryota</taxon>
        <taxon>Metazoa</taxon>
        <taxon>Ecdysozoa</taxon>
        <taxon>Arthropoda</taxon>
        <taxon>Hexapoda</taxon>
        <taxon>Insecta</taxon>
        <taxon>Pterygota</taxon>
        <taxon>Neoptera</taxon>
        <taxon>Endopterygota</taxon>
        <taxon>Hymenoptera</taxon>
        <taxon>Cephoidea</taxon>
        <taxon>Cephidae</taxon>
        <taxon>Cephus</taxon>
    </lineage>
</organism>
<dbReference type="Gene3D" id="3.90.70.130">
    <property type="match status" value="1"/>
</dbReference>
<comment type="similarity">
    <text evidence="1">Belongs to the peptidase C78 family.</text>
</comment>
<dbReference type="GO" id="GO:0005634">
    <property type="term" value="C:nucleus"/>
    <property type="evidence" value="ECO:0007669"/>
    <property type="project" value="TreeGrafter"/>
</dbReference>
<keyword evidence="11" id="KW-1185">Reference proteome</keyword>
<feature type="domain" description="UFSP1/2/DUB catalytic" evidence="8">
    <location>
        <begin position="383"/>
        <end position="567"/>
    </location>
</feature>
<dbReference type="Pfam" id="PF20908">
    <property type="entry name" value="UfSP2_N"/>
    <property type="match status" value="1"/>
</dbReference>
<dbReference type="GO" id="GO:0071567">
    <property type="term" value="F:deUFMylase activity"/>
    <property type="evidence" value="ECO:0007669"/>
    <property type="project" value="TreeGrafter"/>
</dbReference>
<name>A0AAJ7BXP3_CEPCN</name>
<evidence type="ECO:0000256" key="5">
    <source>
        <dbReference type="ARBA" id="ARBA00022807"/>
    </source>
</evidence>
<evidence type="ECO:0000256" key="3">
    <source>
        <dbReference type="ARBA" id="ARBA00022786"/>
    </source>
</evidence>
<feature type="domain" description="UFSP2 second" evidence="9">
    <location>
        <begin position="229"/>
        <end position="359"/>
    </location>
</feature>
<dbReference type="GO" id="GO:0005783">
    <property type="term" value="C:endoplasmic reticulum"/>
    <property type="evidence" value="ECO:0007669"/>
    <property type="project" value="TreeGrafter"/>
</dbReference>
<evidence type="ECO:0000259" key="10">
    <source>
        <dbReference type="Pfam" id="PF26560"/>
    </source>
</evidence>
<dbReference type="GeneID" id="107268572"/>
<dbReference type="RefSeq" id="XP_015596975.1">
    <property type="nucleotide sequence ID" value="XM_015741489.2"/>
</dbReference>
<evidence type="ECO:0000256" key="7">
    <source>
        <dbReference type="ARBA" id="ARBA00073264"/>
    </source>
</evidence>
<evidence type="ECO:0000313" key="11">
    <source>
        <dbReference type="Proteomes" id="UP000694920"/>
    </source>
</evidence>
<dbReference type="KEGG" id="ccin:107268572"/>
<dbReference type="InterPro" id="IPR012462">
    <property type="entry name" value="UFSP1/2_DUB_cat"/>
</dbReference>
<evidence type="ECO:0000256" key="2">
    <source>
        <dbReference type="ARBA" id="ARBA00022670"/>
    </source>
</evidence>
<feature type="domain" description="UFSP2 N-terminal MPN-like" evidence="10">
    <location>
        <begin position="1"/>
        <end position="126"/>
    </location>
</feature>
<dbReference type="Pfam" id="PF07910">
    <property type="entry name" value="Peptidase_C78"/>
    <property type="match status" value="1"/>
</dbReference>
<keyword evidence="5" id="KW-0788">Thiol protease</keyword>
<dbReference type="CTD" id="55325"/>
<dbReference type="PANTHER" id="PTHR48153:SF2">
    <property type="entry name" value="UFM1-SPECIFIC PROTEASE 2"/>
    <property type="match status" value="1"/>
</dbReference>
<keyword evidence="3" id="KW-0833">Ubl conjugation pathway</keyword>
<protein>
    <recommendedName>
        <fullName evidence="7">Probable Ufm1-specific protease 2</fullName>
    </recommendedName>
</protein>
<dbReference type="Proteomes" id="UP000694920">
    <property type="component" value="Unplaced"/>
</dbReference>
<proteinExistence type="inferred from homology"/>
<dbReference type="FunFam" id="3.90.70.130:FF:000001">
    <property type="entry name" value="Probable Ufm1-specific protease 2"/>
    <property type="match status" value="1"/>
</dbReference>
<evidence type="ECO:0000259" key="9">
    <source>
        <dbReference type="Pfam" id="PF20908"/>
    </source>
</evidence>
<reference evidence="12" key="1">
    <citation type="submission" date="2025-08" db="UniProtKB">
        <authorList>
            <consortium name="RefSeq"/>
        </authorList>
    </citation>
    <scope>IDENTIFICATION</scope>
</reference>
<evidence type="ECO:0000256" key="1">
    <source>
        <dbReference type="ARBA" id="ARBA00008552"/>
    </source>
</evidence>
<evidence type="ECO:0000256" key="6">
    <source>
        <dbReference type="ARBA" id="ARBA00057559"/>
    </source>
</evidence>
<dbReference type="InterPro" id="IPR049387">
    <property type="entry name" value="UFSP2-like_2nd"/>
</dbReference>
<dbReference type="InterPro" id="IPR058757">
    <property type="entry name" value="UFSP2_MPN_N"/>
</dbReference>
<keyword evidence="4" id="KW-0378">Hydrolase</keyword>
<keyword evidence="2 12" id="KW-0645">Protease</keyword>
<evidence type="ECO:0000313" key="12">
    <source>
        <dbReference type="RefSeq" id="XP_015596975.1"/>
    </source>
</evidence>
<sequence>MAPKLKISSSVIQRLGKLKNPSTCRLYGVIFDDSLLVLSFSLDVSNTYNSRIFQLSLPAEIYLCGVLIVDGEEEDIYKAFKDVDVTDNPLLLKYSTKITECNIETFFYIHQKLEIASFEILSEYDIWQKFTYIRLEANLSLNSQRWNILETIEEARKNIAAGKAGFYLPKGNVYLLGEDAVDTGNSELLNLSINYEGIGHSKHDVKTPPRVVDAFSVSMYLKVSKDRLSDEGVKYAPVIQHVKREFDCLEFQVKIDALAFVRRDILTTTLYSTLVESACRNLRLLERAVQHELSVHKMDSFKIPDIVHFRPQNIGHLLTFIFPTNEETALEFRRTLHDFLALPRNQPYFRNGNIVKFQGDMRKNEPLINPHESVPSPGIVDAKVALVDGLYAYYHYMQDNFDDNGWGCAYRSLQTIISWFRLQGYTEKSVPTHNTIQKCLVDIGDKPYDFIGSKQWIGSMEVGFVLETLLGITIKINRVSVGEEMASLGPMLESHFATQGTPIMIGGGVLAHTILGVAYNETTGDIKFLILDPHYTGVEILPTILSKGWCGWKTKDFWKKDAFYNLCLPQRPVSRI</sequence>
<dbReference type="Pfam" id="PF26560">
    <property type="entry name" value="UFSP2_MPN_insect"/>
    <property type="match status" value="1"/>
</dbReference>
<dbReference type="AlphaFoldDB" id="A0AAJ7BXP3"/>
<gene>
    <name evidence="12" type="primary">LOC107268572</name>
</gene>